<keyword evidence="16" id="KW-1185">Reference proteome</keyword>
<comment type="caution">
    <text evidence="15">The sequence shown here is derived from an EMBL/GenBank/DDBJ whole genome shotgun (WGS) entry which is preliminary data.</text>
</comment>
<evidence type="ECO:0000256" key="11">
    <source>
        <dbReference type="ARBA" id="ARBA00078967"/>
    </source>
</evidence>
<evidence type="ECO:0000256" key="12">
    <source>
        <dbReference type="PROSITE-ProRule" id="PRU00810"/>
    </source>
</evidence>
<reference evidence="15" key="1">
    <citation type="journal article" date="2023" name="Science">
        <title>Genome structures resolve the early diversification of teleost fishes.</title>
        <authorList>
            <person name="Parey E."/>
            <person name="Louis A."/>
            <person name="Montfort J."/>
            <person name="Bouchez O."/>
            <person name="Roques C."/>
            <person name="Iampietro C."/>
            <person name="Lluch J."/>
            <person name="Castinel A."/>
            <person name="Donnadieu C."/>
            <person name="Desvignes T."/>
            <person name="Floi Bucao C."/>
            <person name="Jouanno E."/>
            <person name="Wen M."/>
            <person name="Mejri S."/>
            <person name="Dirks R."/>
            <person name="Jansen H."/>
            <person name="Henkel C."/>
            <person name="Chen W.J."/>
            <person name="Zahm M."/>
            <person name="Cabau C."/>
            <person name="Klopp C."/>
            <person name="Thompson A.W."/>
            <person name="Robinson-Rechavi M."/>
            <person name="Braasch I."/>
            <person name="Lecointre G."/>
            <person name="Bobe J."/>
            <person name="Postlethwait J.H."/>
            <person name="Berthelot C."/>
            <person name="Roest Crollius H."/>
            <person name="Guiguen Y."/>
        </authorList>
    </citation>
    <scope>NUCLEOTIDE SEQUENCE</scope>
    <source>
        <strain evidence="15">Concon-B</strain>
    </source>
</reference>
<evidence type="ECO:0000256" key="3">
    <source>
        <dbReference type="ARBA" id="ARBA00022553"/>
    </source>
</evidence>
<feature type="region of interest" description="Disordered" evidence="14">
    <location>
        <begin position="966"/>
        <end position="987"/>
    </location>
</feature>
<feature type="compositionally biased region" description="Basic and acidic residues" evidence="14">
    <location>
        <begin position="1312"/>
        <end position="1329"/>
    </location>
</feature>
<dbReference type="CDD" id="cd12202">
    <property type="entry name" value="CASP8AP2"/>
    <property type="match status" value="1"/>
</dbReference>
<feature type="compositionally biased region" description="Basic residues" evidence="14">
    <location>
        <begin position="1468"/>
        <end position="1480"/>
    </location>
</feature>
<dbReference type="GO" id="GO:0005634">
    <property type="term" value="C:nucleus"/>
    <property type="evidence" value="ECO:0007669"/>
    <property type="project" value="UniProtKB-SubCell"/>
</dbReference>
<evidence type="ECO:0000256" key="9">
    <source>
        <dbReference type="ARBA" id="ARBA00064584"/>
    </source>
</evidence>
<feature type="region of interest" description="Disordered" evidence="14">
    <location>
        <begin position="436"/>
        <end position="461"/>
    </location>
</feature>
<evidence type="ECO:0000256" key="10">
    <source>
        <dbReference type="ARBA" id="ARBA00072086"/>
    </source>
</evidence>
<dbReference type="PANTHER" id="PTHR16088">
    <property type="entry name" value="YY1 ASSOCIATED PROTEIN-RELATED"/>
    <property type="match status" value="1"/>
</dbReference>
<feature type="compositionally biased region" description="Basic and acidic residues" evidence="14">
    <location>
        <begin position="1808"/>
        <end position="1840"/>
    </location>
</feature>
<dbReference type="GO" id="GO:0006355">
    <property type="term" value="P:regulation of DNA-templated transcription"/>
    <property type="evidence" value="ECO:0007669"/>
    <property type="project" value="InterPro"/>
</dbReference>
<evidence type="ECO:0000256" key="14">
    <source>
        <dbReference type="SAM" id="MobiDB-lite"/>
    </source>
</evidence>
<keyword evidence="5" id="KW-0805">Transcription regulation</keyword>
<feature type="compositionally biased region" description="Pro residues" evidence="14">
    <location>
        <begin position="972"/>
        <end position="981"/>
    </location>
</feature>
<dbReference type="Pfam" id="PF21227">
    <property type="entry name" value="Myb_DNA-binding_7"/>
    <property type="match status" value="1"/>
</dbReference>
<feature type="compositionally biased region" description="Low complexity" evidence="14">
    <location>
        <begin position="1395"/>
        <end position="1415"/>
    </location>
</feature>
<comment type="subunit">
    <text evidence="9">Found in a complex with YY1, SIN3A and HDAC1.</text>
</comment>
<organism evidence="15 16">
    <name type="scientific">Conger conger</name>
    <name type="common">Conger eel</name>
    <name type="synonym">Muraena conger</name>
    <dbReference type="NCBI Taxonomy" id="82655"/>
    <lineage>
        <taxon>Eukaryota</taxon>
        <taxon>Metazoa</taxon>
        <taxon>Chordata</taxon>
        <taxon>Craniata</taxon>
        <taxon>Vertebrata</taxon>
        <taxon>Euteleostomi</taxon>
        <taxon>Actinopterygii</taxon>
        <taxon>Neopterygii</taxon>
        <taxon>Teleostei</taxon>
        <taxon>Anguilliformes</taxon>
        <taxon>Congridae</taxon>
        <taxon>Conger</taxon>
    </lineage>
</organism>
<dbReference type="Gene3D" id="1.20.1160.11">
    <property type="entry name" value="Paired amphipathic helix"/>
    <property type="match status" value="1"/>
</dbReference>
<feature type="region of interest" description="Disordered" evidence="14">
    <location>
        <begin position="1781"/>
        <end position="1945"/>
    </location>
</feature>
<feature type="compositionally biased region" description="Gly residues" evidence="14">
    <location>
        <begin position="1684"/>
        <end position="1706"/>
    </location>
</feature>
<evidence type="ECO:0000256" key="4">
    <source>
        <dbReference type="ARBA" id="ARBA00022737"/>
    </source>
</evidence>
<dbReference type="InterPro" id="IPR052435">
    <property type="entry name" value="YY1-Transcr_Regul"/>
</dbReference>
<dbReference type="InterPro" id="IPR003822">
    <property type="entry name" value="PAH"/>
</dbReference>
<feature type="compositionally biased region" description="Pro residues" evidence="14">
    <location>
        <begin position="1931"/>
        <end position="1941"/>
    </location>
</feature>
<feature type="region of interest" description="Disordered" evidence="14">
    <location>
        <begin position="1204"/>
        <end position="1234"/>
    </location>
</feature>
<name>A0A9Q1E1I0_CONCO</name>
<feature type="compositionally biased region" description="Low complexity" evidence="14">
    <location>
        <begin position="1354"/>
        <end position="1369"/>
    </location>
</feature>
<evidence type="ECO:0000256" key="1">
    <source>
        <dbReference type="ARBA" id="ARBA00004123"/>
    </source>
</evidence>
<feature type="region of interest" description="Disordered" evidence="14">
    <location>
        <begin position="1670"/>
        <end position="1756"/>
    </location>
</feature>
<feature type="compositionally biased region" description="Pro residues" evidence="14">
    <location>
        <begin position="338"/>
        <end position="348"/>
    </location>
</feature>
<sequence>MKTSTALTRSKLNMKMARKRKSSCPEERLTRSKARKEAFVSRCQPSPNAPLSIENRKISTPVKKKVQGIDPDAPSPRRYSPRFKCQKETPSKEHSSAGHVQVMELQHCSSPVQHPLQEEEDTELGLVITLDEEQCAGRCGGRRKGGEKVKWGWADEEADGLELSHEETGREGLVEVELCRQLDRALERKSRRHNLTNANVRSILHEVITNEQVVAMMKAAIRETQDMPMFEPKMTRSRLKEVVEKGVVIPTWNISPIKKASEVKPPQFVDIPLEEEDSSDEEYCPDEDEEDETGEETFLESDVDSTASSPRGSRAGRPRTPMNTSECDEDRSSSPRQPAGPPRAPRAPPECSFMEKLNAVEEELDSSLICIEPYQMSGGGGLMACRTRSKRPLRDVPLGRLEAELRAPDITPDMYDCSSTLEDREWTHWLQSLMTSDGENEEEGDDEDDPEYNFLDDIDEPDLEDYRNDRAVRITKKEVNELMEELFETFQDELGVQEQDEEGQEEEERAEKISPQAPKFNVPQAIRFEEPLANMLTECRRAVKVQLEALQQRRALMESQARGAAQNAPGPQVLLVPPPCALILTPPQKLQLQQQIQQHIQLLTQVHMLSSPVEALQSEASTSRHFLSELQSFAERGEETRATVEPGFRSIFRACNLQGALSLLEELKLCPAPVTPAKPTRSYCVRPYPLLPSKLAWLLATRPVFLHPELLPQCSLDPALHPRRTKTGYTKGEDSLILLGLRHFGETEFPFQLLCRYLIRTKTHEQVRGRVHDMCHRRGPDNVFKLYFQRKALPPMPLACGRVMPGQERPPVEREEAIMPNWLRKSLPYIHRAVMQYNQEQWQASPESTLSTPPFTFPPGTRYPLPSPKVPGGVTTCILQTPQVQAAVPNQRLRPRKLLPIQPAPLRPLPELLQLHSFSAGGGLPAGGGAAAGTASGAGEKSKVGKRASPTMILNLTAPIGTAVSAGLARPPAEPTPPPQDPVTHPNGALARLRKLVRPLLPAPPHSAPPQSFSPAPADGPVTLIPSPRFVSHAPSPPPGGAPENRTGPGTPPVQNGVNGAESVADHRTPSDAPQFTCVAQVNSSTDCATIVPCTTYTGTVTPPLTVDQNLLVTTAEDSSAPAVTQEGGPQYILVQTTAQGTTQFLLLPQNCLVTPVVTSQATPHAVTGDLSVIQAGAPWASGTVSGEDLPNAALGVDPSEQERVELQTPSNDPKDTQPPVCPGPPSSTGDQQTALTSEDNLVKLVAGFEGLKVKEEAGEEDGEDLEEEESGDFGGSLLALSESSGSPASSLECCADTLERIGPEMEQSTPRSREGEGKGVSDVERDSDVTEGGEGDCDRGGGESQDEDEEEVMSSASEESVLSVPELQETMEKLTWLASEGRLCGEGDSEEDNSPNSPNSPTSPTSPVSQNSQEENSEEEEEGPPKGEESESGEGGAGKLPSGEVPQGRAHIRPAGRGPAGAEVRRGRPPPRSLKRSRRQERDSKDASKLPLLYDDRILDNDPLRESKDIAFAQAYLNRVREALQDVPGKVEEFLGLLYEFEQGGEGGEGAESRSAVELFSQLRPVLRDWPDLLRDFAAFLLPEQALECGLFAEQQAFERSRRFLRQLEISFGENPSHYQKIVRALQGGPSLSDAGIDELKAQMASLLKGHTHLQGEFWVFFDELRPPPSRPGQFEEAAWPEEGGGVTDGGGDGGGVGPVGGASGGFEEVTLPDLEEEEEVHKIAPLTGRSKRRKELGTHSNDKECDWSEKDCSCPCHDANHDAKLRRHKRKGCCRCHTNKVTESSRGGKSRDTVYPGSSSLQQDSQAERRAEEREEEREGEKEVETEVKDEGGSDAHSPHPGTGSELHCPEQSLRETDQGPQPWDGPEGSRARNPEDKEEEEEEEWKEVEREGSPSPKKSRKDREEAMVCDGPPAPPSGEREREASPATVPPRPSPGADPPVCAKNISLTPSGEKVILWTREADRVILTACQQQGANQSTFQAVSAQLGNKTANEVSRRFRDLMRLFHTAARQVSSEDEASNAEELD</sequence>
<feature type="compositionally biased region" description="Basic and acidic residues" evidence="14">
    <location>
        <begin position="23"/>
        <end position="39"/>
    </location>
</feature>
<feature type="compositionally biased region" description="Acidic residues" evidence="14">
    <location>
        <begin position="1879"/>
        <end position="1889"/>
    </location>
</feature>
<evidence type="ECO:0000313" key="16">
    <source>
        <dbReference type="Proteomes" id="UP001152803"/>
    </source>
</evidence>
<dbReference type="InterPro" id="IPR009057">
    <property type="entry name" value="Homeodomain-like_sf"/>
</dbReference>
<dbReference type="PROSITE" id="PS51477">
    <property type="entry name" value="PAH"/>
    <property type="match status" value="1"/>
</dbReference>
<dbReference type="SUPFAM" id="SSF47762">
    <property type="entry name" value="PAH2 domain"/>
    <property type="match status" value="2"/>
</dbReference>
<feature type="region of interest" description="Disordered" evidence="14">
    <location>
        <begin position="491"/>
        <end position="513"/>
    </location>
</feature>
<feature type="region of interest" description="Disordered" evidence="14">
    <location>
        <begin position="1253"/>
        <end position="1490"/>
    </location>
</feature>
<feature type="compositionally biased region" description="Low complexity" evidence="14">
    <location>
        <begin position="305"/>
        <end position="320"/>
    </location>
</feature>
<dbReference type="FunFam" id="1.10.10.60:FF:000191">
    <property type="entry name" value="GON-4-like protein isoform X1"/>
    <property type="match status" value="1"/>
</dbReference>
<keyword evidence="7 12" id="KW-0539">Nucleus</keyword>
<evidence type="ECO:0000256" key="6">
    <source>
        <dbReference type="ARBA" id="ARBA00023163"/>
    </source>
</evidence>
<dbReference type="EMBL" id="JAFJMO010000001">
    <property type="protein sequence ID" value="KAJ8287950.1"/>
    <property type="molecule type" value="Genomic_DNA"/>
</dbReference>
<evidence type="ECO:0000256" key="8">
    <source>
        <dbReference type="ARBA" id="ARBA00058628"/>
    </source>
</evidence>
<dbReference type="GO" id="GO:0003712">
    <property type="term" value="F:transcription coregulator activity"/>
    <property type="evidence" value="ECO:0007669"/>
    <property type="project" value="TreeGrafter"/>
</dbReference>
<evidence type="ECO:0000256" key="5">
    <source>
        <dbReference type="ARBA" id="ARBA00023015"/>
    </source>
</evidence>
<dbReference type="PANTHER" id="PTHR16088:SF3">
    <property type="entry name" value="GON-4-LIKE PROTEIN"/>
    <property type="match status" value="1"/>
</dbReference>
<keyword evidence="6" id="KW-0804">Transcription</keyword>
<feature type="coiled-coil region" evidence="13">
    <location>
        <begin position="540"/>
        <end position="567"/>
    </location>
</feature>
<accession>A0A9Q1E1I0</accession>
<feature type="compositionally biased region" description="Acidic residues" evidence="14">
    <location>
        <begin position="438"/>
        <end position="461"/>
    </location>
</feature>
<feature type="compositionally biased region" description="Polar residues" evidence="14">
    <location>
        <begin position="1798"/>
        <end position="1807"/>
    </location>
</feature>
<dbReference type="InterPro" id="IPR036600">
    <property type="entry name" value="PAH_sf"/>
</dbReference>
<dbReference type="FunFam" id="1.20.1160.11:FF:000006">
    <property type="entry name" value="GON-4-like protein isoform X1"/>
    <property type="match status" value="1"/>
</dbReference>
<feature type="compositionally biased region" description="Basic and acidic residues" evidence="14">
    <location>
        <begin position="1737"/>
        <end position="1756"/>
    </location>
</feature>
<feature type="compositionally biased region" description="Low complexity" evidence="14">
    <location>
        <begin position="1276"/>
        <end position="1293"/>
    </location>
</feature>
<feature type="compositionally biased region" description="Basic and acidic residues" evidence="14">
    <location>
        <begin position="85"/>
        <end position="94"/>
    </location>
</feature>
<dbReference type="OrthoDB" id="6257037at2759"/>
<feature type="region of interest" description="Disordered" evidence="14">
    <location>
        <begin position="1000"/>
        <end position="1069"/>
    </location>
</feature>
<feature type="compositionally biased region" description="Acidic residues" evidence="14">
    <location>
        <begin position="498"/>
        <end position="508"/>
    </location>
</feature>
<feature type="compositionally biased region" description="Acidic residues" evidence="14">
    <location>
        <begin position="272"/>
        <end position="303"/>
    </location>
</feature>
<keyword evidence="2" id="KW-0678">Repressor</keyword>
<feature type="compositionally biased region" description="Acidic residues" evidence="14">
    <location>
        <begin position="1258"/>
        <end position="1272"/>
    </location>
</feature>
<protein>
    <recommendedName>
        <fullName evidence="10">GON-4-like protein</fullName>
    </recommendedName>
    <alternativeName>
        <fullName evidence="11">GON-4 homolog</fullName>
    </alternativeName>
</protein>
<keyword evidence="3" id="KW-0597">Phosphoprotein</keyword>
<feature type="compositionally biased region" description="Polar residues" evidence="14">
    <location>
        <begin position="1"/>
        <end position="11"/>
    </location>
</feature>
<keyword evidence="4" id="KW-0677">Repeat</keyword>
<comment type="function">
    <text evidence="8">Has transcriptional repressor activity, probably as part of a complex with YY1, SIN3A and HDAC1. Required for B cell lymphopoiesis.</text>
</comment>
<feature type="region of interest" description="Disordered" evidence="14">
    <location>
        <begin position="845"/>
        <end position="868"/>
    </location>
</feature>
<keyword evidence="13" id="KW-0175">Coiled coil</keyword>
<feature type="compositionally biased region" description="Basic and acidic residues" evidence="14">
    <location>
        <begin position="1481"/>
        <end position="1490"/>
    </location>
</feature>
<evidence type="ECO:0000256" key="7">
    <source>
        <dbReference type="ARBA" id="ARBA00023242"/>
    </source>
</evidence>
<feature type="region of interest" description="Disordered" evidence="14">
    <location>
        <begin position="265"/>
        <end position="350"/>
    </location>
</feature>
<feature type="region of interest" description="Disordered" evidence="14">
    <location>
        <begin position="927"/>
        <end position="946"/>
    </location>
</feature>
<dbReference type="Gene3D" id="1.10.10.60">
    <property type="entry name" value="Homeodomain-like"/>
    <property type="match status" value="1"/>
</dbReference>
<evidence type="ECO:0000313" key="15">
    <source>
        <dbReference type="EMBL" id="KAJ8287950.1"/>
    </source>
</evidence>
<dbReference type="Pfam" id="PF02671">
    <property type="entry name" value="PAH"/>
    <property type="match status" value="1"/>
</dbReference>
<evidence type="ECO:0000256" key="2">
    <source>
        <dbReference type="ARBA" id="ARBA00022491"/>
    </source>
</evidence>
<feature type="compositionally biased region" description="Low complexity" evidence="14">
    <location>
        <begin position="845"/>
        <end position="854"/>
    </location>
</feature>
<proteinExistence type="predicted"/>
<dbReference type="Proteomes" id="UP001152803">
    <property type="component" value="Unassembled WGS sequence"/>
</dbReference>
<comment type="subcellular location">
    <subcellularLocation>
        <location evidence="1 12">Nucleus</location>
    </subcellularLocation>
</comment>
<evidence type="ECO:0000256" key="13">
    <source>
        <dbReference type="SAM" id="Coils"/>
    </source>
</evidence>
<feature type="region of interest" description="Disordered" evidence="14">
    <location>
        <begin position="1"/>
        <end position="94"/>
    </location>
</feature>
<gene>
    <name evidence="15" type="ORF">COCON_G00006090</name>
</gene>
<dbReference type="InterPro" id="IPR049257">
    <property type="entry name" value="Gon4l/CASP8AP2_myb-like"/>
</dbReference>
<dbReference type="SUPFAM" id="SSF46689">
    <property type="entry name" value="Homeodomain-like"/>
    <property type="match status" value="1"/>
</dbReference>